<dbReference type="FunFam" id="1.25.40.180:FF:000009">
    <property type="entry name" value="programmed cell death protein 4"/>
    <property type="match status" value="1"/>
</dbReference>
<evidence type="ECO:0000259" key="8">
    <source>
        <dbReference type="PROSITE" id="PS51366"/>
    </source>
</evidence>
<protein>
    <recommendedName>
        <fullName evidence="3">Programmed cell death protein 4</fullName>
    </recommendedName>
</protein>
<dbReference type="Gene3D" id="1.25.40.180">
    <property type="match status" value="2"/>
</dbReference>
<feature type="compositionally biased region" description="Basic residues" evidence="7">
    <location>
        <begin position="50"/>
        <end position="63"/>
    </location>
</feature>
<feature type="domain" description="MI" evidence="8">
    <location>
        <begin position="115"/>
        <end position="236"/>
    </location>
</feature>
<proteinExistence type="inferred from homology"/>
<evidence type="ECO:0000256" key="6">
    <source>
        <dbReference type="ARBA" id="ARBA00023242"/>
    </source>
</evidence>
<evidence type="ECO:0000256" key="1">
    <source>
        <dbReference type="ARBA" id="ARBA00004496"/>
    </source>
</evidence>
<dbReference type="PANTHER" id="PTHR12626:SF0">
    <property type="entry name" value="PROGRAMMED CELL DEATH PROTEIN 4"/>
    <property type="match status" value="1"/>
</dbReference>
<evidence type="ECO:0000313" key="9">
    <source>
        <dbReference type="Proteomes" id="UP000694867"/>
    </source>
</evidence>
<dbReference type="InterPro" id="IPR039778">
    <property type="entry name" value="PDCD4"/>
</dbReference>
<sequence>MSGSEMKSNGENGTAGPRKRIKRNSRTLSTGDATTVDAILLAKACPQLKNSRRSRNGRGRGAPKKGGAGGKGTWGTPGSELQPDFVDHKDPNYDSEAEKDNLEFEAITPAVKEEDLEKVVSPLIVEYFEHGDTNEVIMSLEELNLSNVRAALVALVVQLSLERKPSHREMCSVLLSDCYDRILEEEDYENGFKLLLESIGDISLDTPEAATWIGNFAARCIADDCLAPKFLQEKTEKPLSPKAQECLAHASALLKMPHGLVRLDNVWGTGGGMRPVQSLVKQIQLLIREYLVSEDIQEAQRCLRELEVPHFHHELVYEALLFTIEDMHDAAIGALVKLLKACDESGIITPQQMQRGFDRVYSEMNDIVIDVPPAYSVLERIVDKCLKEGNFLPEKVVTMMPSRGRKRFVSEGDGGRVKDC</sequence>
<comment type="subcellular location">
    <subcellularLocation>
        <location evidence="1">Cytoplasm</location>
    </subcellularLocation>
</comment>
<keyword evidence="9" id="KW-1185">Reference proteome</keyword>
<dbReference type="GO" id="GO:0005829">
    <property type="term" value="C:cytosol"/>
    <property type="evidence" value="ECO:0007669"/>
    <property type="project" value="TreeGrafter"/>
</dbReference>
<evidence type="ECO:0000256" key="2">
    <source>
        <dbReference type="ARBA" id="ARBA00005497"/>
    </source>
</evidence>
<gene>
    <name evidence="10" type="primary">LOC100903358</name>
</gene>
<dbReference type="Proteomes" id="UP000694867">
    <property type="component" value="Unplaced"/>
</dbReference>
<dbReference type="SUPFAM" id="SSF48371">
    <property type="entry name" value="ARM repeat"/>
    <property type="match status" value="2"/>
</dbReference>
<name>A0AAJ6QR14_9ACAR</name>
<dbReference type="KEGG" id="goe:100903358"/>
<feature type="region of interest" description="Disordered" evidence="7">
    <location>
        <begin position="1"/>
        <end position="97"/>
    </location>
</feature>
<comment type="similarity">
    <text evidence="2">Belongs to the PDCD4 family.</text>
</comment>
<dbReference type="Pfam" id="PF02847">
    <property type="entry name" value="MA3"/>
    <property type="match status" value="2"/>
</dbReference>
<accession>A0AAJ6QR14</accession>
<feature type="compositionally biased region" description="Gly residues" evidence="7">
    <location>
        <begin position="64"/>
        <end position="75"/>
    </location>
</feature>
<dbReference type="PROSITE" id="PS51366">
    <property type="entry name" value="MI"/>
    <property type="match status" value="2"/>
</dbReference>
<evidence type="ECO:0000313" key="10">
    <source>
        <dbReference type="RefSeq" id="XP_003741060.1"/>
    </source>
</evidence>
<dbReference type="AlphaFoldDB" id="A0AAJ6QR14"/>
<evidence type="ECO:0000256" key="3">
    <source>
        <dbReference type="ARBA" id="ARBA00014414"/>
    </source>
</evidence>
<dbReference type="GeneID" id="100903358"/>
<feature type="compositionally biased region" description="Polar residues" evidence="7">
    <location>
        <begin position="1"/>
        <end position="12"/>
    </location>
</feature>
<dbReference type="FunFam" id="1.25.40.180:FF:000008">
    <property type="entry name" value="Programmed cell death protein 4"/>
    <property type="match status" value="1"/>
</dbReference>
<dbReference type="GO" id="GO:0005634">
    <property type="term" value="C:nucleus"/>
    <property type="evidence" value="ECO:0007669"/>
    <property type="project" value="TreeGrafter"/>
</dbReference>
<keyword evidence="5" id="KW-0677">Repeat</keyword>
<dbReference type="PANTHER" id="PTHR12626">
    <property type="entry name" value="PROGRAMMED CELL DEATH 4"/>
    <property type="match status" value="1"/>
</dbReference>
<dbReference type="InterPro" id="IPR016024">
    <property type="entry name" value="ARM-type_fold"/>
</dbReference>
<organism evidence="9 10">
    <name type="scientific">Galendromus occidentalis</name>
    <name type="common">western predatory mite</name>
    <dbReference type="NCBI Taxonomy" id="34638"/>
    <lineage>
        <taxon>Eukaryota</taxon>
        <taxon>Metazoa</taxon>
        <taxon>Ecdysozoa</taxon>
        <taxon>Arthropoda</taxon>
        <taxon>Chelicerata</taxon>
        <taxon>Arachnida</taxon>
        <taxon>Acari</taxon>
        <taxon>Parasitiformes</taxon>
        <taxon>Mesostigmata</taxon>
        <taxon>Gamasina</taxon>
        <taxon>Phytoseioidea</taxon>
        <taxon>Phytoseiidae</taxon>
        <taxon>Typhlodrominae</taxon>
        <taxon>Galendromus</taxon>
    </lineage>
</organism>
<dbReference type="InterPro" id="IPR003891">
    <property type="entry name" value="Initiation_fac_eIF4g_MI"/>
</dbReference>
<keyword evidence="4" id="KW-0963">Cytoplasm</keyword>
<keyword evidence="6" id="KW-0539">Nucleus</keyword>
<reference evidence="10" key="1">
    <citation type="submission" date="2025-08" db="UniProtKB">
        <authorList>
            <consortium name="RefSeq"/>
        </authorList>
    </citation>
    <scope>IDENTIFICATION</scope>
</reference>
<evidence type="ECO:0000256" key="4">
    <source>
        <dbReference type="ARBA" id="ARBA00022490"/>
    </source>
</evidence>
<dbReference type="GO" id="GO:0045892">
    <property type="term" value="P:negative regulation of DNA-templated transcription"/>
    <property type="evidence" value="ECO:0007669"/>
    <property type="project" value="InterPro"/>
</dbReference>
<dbReference type="RefSeq" id="XP_003741060.1">
    <property type="nucleotide sequence ID" value="XM_003741012.2"/>
</dbReference>
<evidence type="ECO:0000256" key="5">
    <source>
        <dbReference type="ARBA" id="ARBA00022737"/>
    </source>
</evidence>
<feature type="domain" description="MI" evidence="8">
    <location>
        <begin position="278"/>
        <end position="401"/>
    </location>
</feature>
<feature type="compositionally biased region" description="Basic and acidic residues" evidence="7">
    <location>
        <begin position="85"/>
        <end position="97"/>
    </location>
</feature>
<dbReference type="SMART" id="SM00544">
    <property type="entry name" value="MA3"/>
    <property type="match status" value="2"/>
</dbReference>
<evidence type="ECO:0000256" key="7">
    <source>
        <dbReference type="SAM" id="MobiDB-lite"/>
    </source>
</evidence>
<dbReference type="CTD" id="27250"/>